<dbReference type="Pfam" id="PF23726">
    <property type="entry name" value="Beta-prop_RSE1_2nd"/>
    <property type="match status" value="1"/>
</dbReference>
<evidence type="ECO:0000313" key="10">
    <source>
        <dbReference type="EMBL" id="ABN64418.2"/>
    </source>
</evidence>
<comment type="subcellular location">
    <subcellularLocation>
        <location evidence="1">Nucleus</location>
    </subcellularLocation>
</comment>
<dbReference type="InterPro" id="IPR050358">
    <property type="entry name" value="RSE1/DDB1/CFT1"/>
</dbReference>
<evidence type="ECO:0000256" key="1">
    <source>
        <dbReference type="ARBA" id="ARBA00004123"/>
    </source>
</evidence>
<dbReference type="InterPro" id="IPR018846">
    <property type="entry name" value="Beta-prop_RSE1/DDB1/CPSF1_1st"/>
</dbReference>
<keyword evidence="3" id="KW-0747">Spliceosome</keyword>
<dbReference type="Gene3D" id="1.10.150.910">
    <property type="match status" value="1"/>
</dbReference>
<dbReference type="Pfam" id="PF03178">
    <property type="entry name" value="CPSF_A"/>
    <property type="match status" value="1"/>
</dbReference>
<dbReference type="InterPro" id="IPR036322">
    <property type="entry name" value="WD40_repeat_dom_sf"/>
</dbReference>
<keyword evidence="4" id="KW-0508">mRNA splicing</keyword>
<dbReference type="GO" id="GO:0008380">
    <property type="term" value="P:RNA splicing"/>
    <property type="evidence" value="ECO:0007669"/>
    <property type="project" value="UniProtKB-KW"/>
</dbReference>
<dbReference type="GeneID" id="4837496"/>
<dbReference type="HOGENOM" id="CLU_003246_0_1_1"/>
<gene>
    <name evidence="10" type="ORF">PICST_54680</name>
</gene>
<keyword evidence="5" id="KW-0539">Nucleus</keyword>
<evidence type="ECO:0000256" key="2">
    <source>
        <dbReference type="ARBA" id="ARBA00022664"/>
    </source>
</evidence>
<dbReference type="PANTHER" id="PTHR10644">
    <property type="entry name" value="DNA REPAIR/RNA PROCESSING CPSF FAMILY"/>
    <property type="match status" value="1"/>
</dbReference>
<dbReference type="STRING" id="322104.A3LP29"/>
<name>A3LP29_PICST</name>
<reference evidence="10 11" key="1">
    <citation type="journal article" date="2007" name="Nat. Biotechnol.">
        <title>Genome sequence of the lignocellulose-bioconverting and xylose-fermenting yeast Pichia stipitis.</title>
        <authorList>
            <person name="Jeffries T.W."/>
            <person name="Grigoriev I.V."/>
            <person name="Grimwood J."/>
            <person name="Laplaza J.M."/>
            <person name="Aerts A."/>
            <person name="Salamov A."/>
            <person name="Schmutz J."/>
            <person name="Lindquist E."/>
            <person name="Dehal P."/>
            <person name="Shapiro H."/>
            <person name="Jin Y.S."/>
            <person name="Passoth V."/>
            <person name="Richardson P.M."/>
        </authorList>
    </citation>
    <scope>NUCLEOTIDE SEQUENCE [LARGE SCALE GENOMIC DNA]</scope>
    <source>
        <strain evidence="11">ATCC 58785 / CBS 6054 / NBRC 10063 / NRRL Y-11545</strain>
    </source>
</reference>
<comment type="similarity">
    <text evidence="6">Belongs to the RSE1 family.</text>
</comment>
<dbReference type="GO" id="GO:0005681">
    <property type="term" value="C:spliceosomal complex"/>
    <property type="evidence" value="ECO:0007669"/>
    <property type="project" value="UniProtKB-KW"/>
</dbReference>
<feature type="domain" description="RSE1/DDB1/CPSF1 second beta-propeller" evidence="9">
    <location>
        <begin position="457"/>
        <end position="779"/>
    </location>
</feature>
<protein>
    <recommendedName>
        <fullName evidence="12">Pre-mRNA-splicing factor RSE1</fullName>
    </recommendedName>
</protein>
<evidence type="ECO:0000313" key="11">
    <source>
        <dbReference type="Proteomes" id="UP000002258"/>
    </source>
</evidence>
<dbReference type="KEGG" id="pic:PICST_54680"/>
<dbReference type="InterPro" id="IPR015943">
    <property type="entry name" value="WD40/YVTN_repeat-like_dom_sf"/>
</dbReference>
<feature type="domain" description="RSE1/DDB1/CPSF1 first beta-propeller" evidence="8">
    <location>
        <begin position="22"/>
        <end position="392"/>
    </location>
</feature>
<keyword evidence="11" id="KW-1185">Reference proteome</keyword>
<dbReference type="OrthoDB" id="436637at2759"/>
<dbReference type="FunCoup" id="A3LP29">
    <property type="interactions" value="1345"/>
</dbReference>
<feature type="domain" description="RSE1/DDB1/CPSF1 C-terminal" evidence="7">
    <location>
        <begin position="866"/>
        <end position="1194"/>
    </location>
</feature>
<evidence type="ECO:0000256" key="4">
    <source>
        <dbReference type="ARBA" id="ARBA00023187"/>
    </source>
</evidence>
<dbReference type="GO" id="GO:0006397">
    <property type="term" value="P:mRNA processing"/>
    <property type="evidence" value="ECO:0007669"/>
    <property type="project" value="UniProtKB-KW"/>
</dbReference>
<dbReference type="Gene3D" id="2.130.10.10">
    <property type="entry name" value="YVTN repeat-like/Quinoprotein amine dehydrogenase"/>
    <property type="match status" value="3"/>
</dbReference>
<evidence type="ECO:0000256" key="6">
    <source>
        <dbReference type="ARBA" id="ARBA00038266"/>
    </source>
</evidence>
<dbReference type="OMA" id="PRATGHW"/>
<dbReference type="EMBL" id="CP000496">
    <property type="protein sequence ID" value="ABN64418.2"/>
    <property type="molecule type" value="Genomic_DNA"/>
</dbReference>
<proteinExistence type="inferred from homology"/>
<dbReference type="SUPFAM" id="SSF50978">
    <property type="entry name" value="WD40 repeat-like"/>
    <property type="match status" value="1"/>
</dbReference>
<evidence type="ECO:0000256" key="5">
    <source>
        <dbReference type="ARBA" id="ARBA00023242"/>
    </source>
</evidence>
<evidence type="ECO:0000256" key="3">
    <source>
        <dbReference type="ARBA" id="ARBA00022728"/>
    </source>
</evidence>
<dbReference type="Pfam" id="PF10433">
    <property type="entry name" value="Beta-prop_RSE1_1st"/>
    <property type="match status" value="1"/>
</dbReference>
<keyword evidence="2" id="KW-0507">mRNA processing</keyword>
<evidence type="ECO:0000259" key="7">
    <source>
        <dbReference type="Pfam" id="PF03178"/>
    </source>
</evidence>
<dbReference type="FunFam" id="2.130.10.10:FF:001143">
    <property type="entry name" value="Pre-mRNA-splicing factor rse-1, putative"/>
    <property type="match status" value="1"/>
</dbReference>
<evidence type="ECO:0000259" key="9">
    <source>
        <dbReference type="Pfam" id="PF23726"/>
    </source>
</evidence>
<dbReference type="AlphaFoldDB" id="A3LP29"/>
<dbReference type="InParanoid" id="A3LP29"/>
<dbReference type="FunFam" id="2.130.10.10:FF:000031">
    <property type="entry name" value="Splicing factor 3b subunit 3"/>
    <property type="match status" value="1"/>
</dbReference>
<dbReference type="eggNOG" id="KOG1898">
    <property type="taxonomic scope" value="Eukaryota"/>
</dbReference>
<evidence type="ECO:0008006" key="12">
    <source>
        <dbReference type="Google" id="ProtNLM"/>
    </source>
</evidence>
<dbReference type="InterPro" id="IPR004871">
    <property type="entry name" value="RSE1/DDB1/CPSF1_C"/>
</dbReference>
<dbReference type="RefSeq" id="XP_001382447.2">
    <property type="nucleotide sequence ID" value="XM_001382410.1"/>
</dbReference>
<evidence type="ECO:0000259" key="8">
    <source>
        <dbReference type="Pfam" id="PF10433"/>
    </source>
</evidence>
<dbReference type="GO" id="GO:0003676">
    <property type="term" value="F:nucleic acid binding"/>
    <property type="evidence" value="ECO:0007669"/>
    <property type="project" value="InterPro"/>
</dbReference>
<dbReference type="InterPro" id="IPR058543">
    <property type="entry name" value="Beta-prop_RSE1/DDB1/CPSF1_2nd"/>
</dbReference>
<organism evidence="10 11">
    <name type="scientific">Scheffersomyces stipitis (strain ATCC 58785 / CBS 6054 / NBRC 10063 / NRRL Y-11545)</name>
    <name type="common">Yeast</name>
    <name type="synonym">Pichia stipitis</name>
    <dbReference type="NCBI Taxonomy" id="322104"/>
    <lineage>
        <taxon>Eukaryota</taxon>
        <taxon>Fungi</taxon>
        <taxon>Dikarya</taxon>
        <taxon>Ascomycota</taxon>
        <taxon>Saccharomycotina</taxon>
        <taxon>Pichiomycetes</taxon>
        <taxon>Debaryomycetaceae</taxon>
        <taxon>Scheffersomyces</taxon>
    </lineage>
</organism>
<accession>A3LP29</accession>
<sequence length="1228" mass="136738">MSIDDDSLYLYHLTLRAPSNFTSSVLGQFLGEKKSQEILVSSVSTLQLLRPNAETGKIEVVASQNTLGVIHKIEKIRIVGTQKDLAVVVGESGKVVFLEFDVDLHRFVPVLQEPYAKTGFGRVNPGEYLAVDPQSRCIFLGAIERNKLIFKVETDSQGKVELSSPLEAHSKHTLTLSVVALDTQFSNPVFAAIECDYSNYHSDGKVQFDADSSPLLLNYYELDQGLNHIVKKKSTNTIPSSATHLIPLPSHVGGVFVCCKNYIIYDNLHKNLERLYLPLPLRKDSEYTVVVSHVVHKLKKNNFFVLLQSSMGDLFKVTVEYNSDKELIEDIQIGYFDTIPVSSSLNILKSGFLFANVLNNDKLYYQFEKLGDDDENIQLKASPDISSIDEEDRSNRTFTVKALDNLALVEIFTSLSPITDAGIVESISSGTADSLQQMITASSHSHLKSLVHGIQTSTLVSSPLPIIPTGVLTTKLFADSRSDEYLVISSTVASRTLVLSIGEVVEEVENSQFVNDQPTLAVQQVGTSSVVQIYTNGIRHVKHTRTEDKEQSISRKITDWYPPAGITIVNASTHREQVIIALSNAEICYFEVDATDDQLIEYQDRVEMSNSITSIAICEETANKKNLFAVVGCSDETIQVLSLQPHNCLETLSLQALSANSTSLSMLQNDNTTMVHIGMDNGLYVRTSIEEISGNLSDTRIKYLGSKPVTLSVTKLPNGSKAILAISSRPWICYYNRSEFKVTPLLGVKILKGASFSSEDIGGEGIVALSDNNLIVFTIGKEDVEFDINQDVNIEKIRLRYTPRKLIIDDDGKSSKVNYIYALQSEYGTKSPFSPSNLNSEDDPESEIDQDYYDAFGYETEVDKWASCIQVVDFENSSIIQTVEFSSNESAISMAKLHFVSSGKGNMEHLIIGVTTDRKFLKNSVGKSYLFTFKIQKNTRKSNKKRLEYLHKTEIDCSPTVMIPFNGRLLVGMGKYLRLYDIGHRQLLRKSSTNIDYISSIVDLVHTGGERIAFGDSHSSIVFAKFDSAENRFVPFADDIMKRQITAVAALDYDTVIGGDKFGNVFVSRVPDSVSKKSDEDWSLLKVQESYLNASPSRTKNLCEFFLSDTPTSFTKGSMTIGGHDGIIYTGIQGTVGLLLPLSTKSEVQFINSLEQSLRQQMGFNLLGMDHLKFRSYYNPVKNVIDGDLIEKYYELSQSLKIKIARELNRTPKEVEKKISDLRNRSAF</sequence>
<dbReference type="Proteomes" id="UP000002258">
    <property type="component" value="Chromosome 2"/>
</dbReference>